<name>A0A7C2B2J7_UNCW3</name>
<reference evidence="4" key="1">
    <citation type="journal article" date="2020" name="mSystems">
        <title>Genome- and Community-Level Interaction Insights into Carbon Utilization and Element Cycling Functions of Hydrothermarchaeota in Hydrothermal Sediment.</title>
        <authorList>
            <person name="Zhou Z."/>
            <person name="Liu Y."/>
            <person name="Xu W."/>
            <person name="Pan J."/>
            <person name="Luo Z.H."/>
            <person name="Li M."/>
        </authorList>
    </citation>
    <scope>NUCLEOTIDE SEQUENCE [LARGE SCALE GENOMIC DNA]</scope>
    <source>
        <strain evidence="4">SpSt-236</strain>
        <strain evidence="3">SpSt-265</strain>
        <strain evidence="5">SpSt-465</strain>
    </source>
</reference>
<protein>
    <recommendedName>
        <fullName evidence="2">Cytochrome C Planctomycete-type domain-containing protein</fullName>
    </recommendedName>
</protein>
<organism evidence="4">
    <name type="scientific">candidate division WOR-3 bacterium</name>
    <dbReference type="NCBI Taxonomy" id="2052148"/>
    <lineage>
        <taxon>Bacteria</taxon>
        <taxon>Bacteria division WOR-3</taxon>
    </lineage>
</organism>
<dbReference type="AlphaFoldDB" id="A0A7C2B2J7"/>
<evidence type="ECO:0000313" key="3">
    <source>
        <dbReference type="EMBL" id="HEA87094.1"/>
    </source>
</evidence>
<dbReference type="Pfam" id="PF07635">
    <property type="entry name" value="PSCyt1"/>
    <property type="match status" value="1"/>
</dbReference>
<feature type="signal peptide" evidence="1">
    <location>
        <begin position="1"/>
        <end position="22"/>
    </location>
</feature>
<evidence type="ECO:0000313" key="5">
    <source>
        <dbReference type="EMBL" id="HFJ54236.1"/>
    </source>
</evidence>
<evidence type="ECO:0000313" key="4">
    <source>
        <dbReference type="EMBL" id="HEE18057.1"/>
    </source>
</evidence>
<evidence type="ECO:0000256" key="1">
    <source>
        <dbReference type="SAM" id="SignalP"/>
    </source>
</evidence>
<comment type="caution">
    <text evidence="4">The sequence shown here is derived from an EMBL/GenBank/DDBJ whole genome shotgun (WGS) entry which is preliminary data.</text>
</comment>
<feature type="chain" id="PRO_5039870593" description="Cytochrome C Planctomycete-type domain-containing protein" evidence="1">
    <location>
        <begin position="23"/>
        <end position="146"/>
    </location>
</feature>
<proteinExistence type="predicted"/>
<gene>
    <name evidence="4" type="ORF">ENP62_00700</name>
    <name evidence="3" type="ORF">ENP94_03680</name>
    <name evidence="5" type="ORF">ENS16_06065</name>
</gene>
<accession>A0A7C2B2J7</accession>
<dbReference type="EMBL" id="DSTU01000007">
    <property type="protein sequence ID" value="HFJ54236.1"/>
    <property type="molecule type" value="Genomic_DNA"/>
</dbReference>
<dbReference type="InterPro" id="IPR011429">
    <property type="entry name" value="Cyt_c_Planctomycete-type"/>
</dbReference>
<keyword evidence="1" id="KW-0732">Signal</keyword>
<dbReference type="EMBL" id="DSLG01000004">
    <property type="protein sequence ID" value="HEA87094.1"/>
    <property type="molecule type" value="Genomic_DNA"/>
</dbReference>
<evidence type="ECO:0000259" key="2">
    <source>
        <dbReference type="Pfam" id="PF07635"/>
    </source>
</evidence>
<sequence length="146" mass="16019">MKFLYRVLLPCTAFLLFCPAKNKNQLRETVPAESPAPMIPVTVPETVNESPSPAPAVSFQRDVLPILRELAGDCHTKEDMAGNYALDSYEAVMAGGTDSVPNVVPGKPDSSLLFLYLQKGHPFGRKPAPEKLEVIRQWILQGAKNN</sequence>
<dbReference type="EMBL" id="DSKA01000054">
    <property type="protein sequence ID" value="HEE18057.1"/>
    <property type="molecule type" value="Genomic_DNA"/>
</dbReference>
<feature type="domain" description="Cytochrome C Planctomycete-type" evidence="2">
    <location>
        <begin position="73"/>
        <end position="116"/>
    </location>
</feature>